<dbReference type="InterPro" id="IPR017946">
    <property type="entry name" value="PLC-like_Pdiesterase_TIM-brl"/>
</dbReference>
<dbReference type="EMBL" id="JACTNF010000005">
    <property type="protein sequence ID" value="MBO1074483.1"/>
    <property type="molecule type" value="Genomic_DNA"/>
</dbReference>
<dbReference type="PANTHER" id="PTHR46211:SF14">
    <property type="entry name" value="GLYCEROPHOSPHODIESTER PHOSPHODIESTERASE"/>
    <property type="match status" value="1"/>
</dbReference>
<dbReference type="Gene3D" id="3.20.20.190">
    <property type="entry name" value="Phosphatidylinositol (PI) phosphodiesterase"/>
    <property type="match status" value="1"/>
</dbReference>
<keyword evidence="3" id="KW-1185">Reference proteome</keyword>
<comment type="caution">
    <text evidence="2">The sequence shown here is derived from an EMBL/GenBank/DDBJ whole genome shotgun (WGS) entry which is preliminary data.</text>
</comment>
<organism evidence="2 3">
    <name type="scientific">Roseomonas marmotae</name>
    <dbReference type="NCBI Taxonomy" id="2768161"/>
    <lineage>
        <taxon>Bacteria</taxon>
        <taxon>Pseudomonadati</taxon>
        <taxon>Pseudomonadota</taxon>
        <taxon>Alphaproteobacteria</taxon>
        <taxon>Acetobacterales</taxon>
        <taxon>Roseomonadaceae</taxon>
        <taxon>Roseomonas</taxon>
    </lineage>
</organism>
<accession>A0ABS3KAK4</accession>
<protein>
    <submittedName>
        <fullName evidence="2">Glycerophosphodiester phosphodiesterase</fullName>
    </submittedName>
</protein>
<gene>
    <name evidence="2" type="ORF">IAI60_07660</name>
</gene>
<name>A0ABS3KAK4_9PROT</name>
<dbReference type="SUPFAM" id="SSF51695">
    <property type="entry name" value="PLC-like phosphodiesterases"/>
    <property type="match status" value="1"/>
</dbReference>
<feature type="domain" description="GP-PDE" evidence="1">
    <location>
        <begin position="5"/>
        <end position="244"/>
    </location>
</feature>
<dbReference type="RefSeq" id="WP_207446056.1">
    <property type="nucleotide sequence ID" value="NZ_CP061091.1"/>
</dbReference>
<dbReference type="PROSITE" id="PS51704">
    <property type="entry name" value="GP_PDE"/>
    <property type="match status" value="1"/>
</dbReference>
<dbReference type="Pfam" id="PF03009">
    <property type="entry name" value="GDPD"/>
    <property type="match status" value="1"/>
</dbReference>
<proteinExistence type="predicted"/>
<dbReference type="PANTHER" id="PTHR46211">
    <property type="entry name" value="GLYCEROPHOSPHORYL DIESTER PHOSPHODIESTERASE"/>
    <property type="match status" value="1"/>
</dbReference>
<reference evidence="2 3" key="1">
    <citation type="submission" date="2020-09" db="EMBL/GenBank/DDBJ databases">
        <title>Roseomonas.</title>
        <authorList>
            <person name="Zhu W."/>
        </authorList>
    </citation>
    <scope>NUCLEOTIDE SEQUENCE [LARGE SCALE GENOMIC DNA]</scope>
    <source>
        <strain evidence="2 3">1311</strain>
    </source>
</reference>
<dbReference type="InterPro" id="IPR030395">
    <property type="entry name" value="GP_PDE_dom"/>
</dbReference>
<sequence length="245" mass="25759">MVGHTDIVSHRGGALLWPENSLEAFRNSLALPVEQVECDVRLSADGVPVVIHDHTVQRTTLGQGAVSALTARELSQLRLRHAPHASVPTLAEVAALFSGKLTQLQVEIKGGPQDGSRPAALNRSLAVLDAAGIRGQSHIIAFDAGIAADAQVAGGLAGVIWLFERHLLEHVGVDGVIALALDHGFKMIETEIDVLDAPLCSRFRQAGLRLGAWGASRADALAKAFGLGLDAVATDDPVLALRLRA</sequence>
<evidence type="ECO:0000313" key="2">
    <source>
        <dbReference type="EMBL" id="MBO1074483.1"/>
    </source>
</evidence>
<dbReference type="Proteomes" id="UP001518990">
    <property type="component" value="Unassembled WGS sequence"/>
</dbReference>
<dbReference type="PROSITE" id="PS50007">
    <property type="entry name" value="PIPLC_X_DOMAIN"/>
    <property type="match status" value="1"/>
</dbReference>
<evidence type="ECO:0000259" key="1">
    <source>
        <dbReference type="PROSITE" id="PS51704"/>
    </source>
</evidence>
<evidence type="ECO:0000313" key="3">
    <source>
        <dbReference type="Proteomes" id="UP001518990"/>
    </source>
</evidence>